<dbReference type="InterPro" id="IPR050595">
    <property type="entry name" value="Bact_response_regulator"/>
</dbReference>
<dbReference type="EMBL" id="WWCP01000002">
    <property type="protein sequence ID" value="MYM80881.1"/>
    <property type="molecule type" value="Genomic_DNA"/>
</dbReference>
<reference evidence="4 5" key="1">
    <citation type="submission" date="2019-12" db="EMBL/GenBank/DDBJ databases">
        <title>Novel species isolated from a subtropical stream in China.</title>
        <authorList>
            <person name="Lu H."/>
        </authorList>
    </citation>
    <scope>NUCLEOTIDE SEQUENCE [LARGE SCALE GENOMIC DNA]</scope>
    <source>
        <strain evidence="4 5">FT50W</strain>
    </source>
</reference>
<dbReference type="Proteomes" id="UP000474565">
    <property type="component" value="Unassembled WGS sequence"/>
</dbReference>
<evidence type="ECO:0000256" key="1">
    <source>
        <dbReference type="ARBA" id="ARBA00022553"/>
    </source>
</evidence>
<feature type="modified residue" description="4-aspartylphosphate" evidence="2">
    <location>
        <position position="54"/>
    </location>
</feature>
<feature type="domain" description="Response regulatory" evidence="3">
    <location>
        <begin position="5"/>
        <end position="121"/>
    </location>
</feature>
<comment type="caution">
    <text evidence="4">The sequence shown here is derived from an EMBL/GenBank/DDBJ whole genome shotgun (WGS) entry which is preliminary data.</text>
</comment>
<dbReference type="SUPFAM" id="SSF52172">
    <property type="entry name" value="CheY-like"/>
    <property type="match status" value="1"/>
</dbReference>
<dbReference type="SMART" id="SM00448">
    <property type="entry name" value="REC"/>
    <property type="match status" value="1"/>
</dbReference>
<dbReference type="Pfam" id="PF00072">
    <property type="entry name" value="Response_reg"/>
    <property type="match status" value="1"/>
</dbReference>
<accession>A0A6L8MF97</accession>
<dbReference type="Gene3D" id="3.40.50.2300">
    <property type="match status" value="1"/>
</dbReference>
<protein>
    <submittedName>
        <fullName evidence="4">Response regulator</fullName>
    </submittedName>
</protein>
<proteinExistence type="predicted"/>
<evidence type="ECO:0000256" key="2">
    <source>
        <dbReference type="PROSITE-ProRule" id="PRU00169"/>
    </source>
</evidence>
<evidence type="ECO:0000313" key="4">
    <source>
        <dbReference type="EMBL" id="MYM80881.1"/>
    </source>
</evidence>
<dbReference type="InterPro" id="IPR001789">
    <property type="entry name" value="Sig_transdc_resp-reg_receiver"/>
</dbReference>
<sequence length="132" mass="14294">MNGETIVVIDDAPANLDLLLVLLGSLGYRVIGAPNGILGLQEVERHRPALLLVDVELPDIDGYTILRKLRANAEFHSMPIIAVTAFAMPGDVARGAAAGFDDYLTKPINIEALPKRLERALTARRLLGLSNR</sequence>
<dbReference type="PROSITE" id="PS50110">
    <property type="entry name" value="RESPONSE_REGULATORY"/>
    <property type="match status" value="1"/>
</dbReference>
<organism evidence="4 5">
    <name type="scientific">Duganella lactea</name>
    <dbReference type="NCBI Taxonomy" id="2692173"/>
    <lineage>
        <taxon>Bacteria</taxon>
        <taxon>Pseudomonadati</taxon>
        <taxon>Pseudomonadota</taxon>
        <taxon>Betaproteobacteria</taxon>
        <taxon>Burkholderiales</taxon>
        <taxon>Oxalobacteraceae</taxon>
        <taxon>Telluria group</taxon>
        <taxon>Duganella</taxon>
    </lineage>
</organism>
<dbReference type="RefSeq" id="WP_161018227.1">
    <property type="nucleotide sequence ID" value="NZ_WWCP01000002.1"/>
</dbReference>
<dbReference type="PANTHER" id="PTHR44591:SF3">
    <property type="entry name" value="RESPONSE REGULATORY DOMAIN-CONTAINING PROTEIN"/>
    <property type="match status" value="1"/>
</dbReference>
<keyword evidence="1 2" id="KW-0597">Phosphoprotein</keyword>
<dbReference type="PANTHER" id="PTHR44591">
    <property type="entry name" value="STRESS RESPONSE REGULATOR PROTEIN 1"/>
    <property type="match status" value="1"/>
</dbReference>
<name>A0A6L8MF97_9BURK</name>
<dbReference type="InterPro" id="IPR011006">
    <property type="entry name" value="CheY-like_superfamily"/>
</dbReference>
<dbReference type="GO" id="GO:0000160">
    <property type="term" value="P:phosphorelay signal transduction system"/>
    <property type="evidence" value="ECO:0007669"/>
    <property type="project" value="InterPro"/>
</dbReference>
<evidence type="ECO:0000313" key="5">
    <source>
        <dbReference type="Proteomes" id="UP000474565"/>
    </source>
</evidence>
<dbReference type="AlphaFoldDB" id="A0A6L8MF97"/>
<evidence type="ECO:0000259" key="3">
    <source>
        <dbReference type="PROSITE" id="PS50110"/>
    </source>
</evidence>
<gene>
    <name evidence="4" type="ORF">GTP44_02750</name>
</gene>